<protein>
    <submittedName>
        <fullName evidence="4">Patatin-like phospholipase family protein</fullName>
    </submittedName>
</protein>
<dbReference type="Pfam" id="PF01734">
    <property type="entry name" value="Patatin"/>
    <property type="match status" value="1"/>
</dbReference>
<feature type="transmembrane region" description="Helical" evidence="2">
    <location>
        <begin position="6"/>
        <end position="33"/>
    </location>
</feature>
<accession>A0ABT9GWB2</accession>
<dbReference type="InterPro" id="IPR016035">
    <property type="entry name" value="Acyl_Trfase/lysoPLipase"/>
</dbReference>
<keyword evidence="2" id="KW-0812">Transmembrane</keyword>
<evidence type="ECO:0000256" key="2">
    <source>
        <dbReference type="SAM" id="Phobius"/>
    </source>
</evidence>
<evidence type="ECO:0000313" key="5">
    <source>
        <dbReference type="Proteomes" id="UP001231616"/>
    </source>
</evidence>
<dbReference type="SUPFAM" id="SSF52151">
    <property type="entry name" value="FabD/lysophospholipase-like"/>
    <property type="match status" value="1"/>
</dbReference>
<gene>
    <name evidence="4" type="ORF">Q3O60_04015</name>
</gene>
<feature type="transmembrane region" description="Helical" evidence="2">
    <location>
        <begin position="54"/>
        <end position="78"/>
    </location>
</feature>
<evidence type="ECO:0000259" key="3">
    <source>
        <dbReference type="Pfam" id="PF01734"/>
    </source>
</evidence>
<keyword evidence="1" id="KW-0443">Lipid metabolism</keyword>
<proteinExistence type="predicted"/>
<sequence>MSDKQFQIGLTMAGAISAGAYTAGAIDFLLFALECWEEEKRKNTDSKKVVPDHQVVISVISGASAGALTGALAFPLLASGFSRQHPHCTLPRMYDAWVRYPRFIEDSSILNQALLNQNDLESDQPARSALDSTLLDHIVQKSFCHLDAEQAPKPYIAEKLHLFFSHTNLRGIPYLVRFSGELGTGYPMTLHADRAHFMLEGLGATSAPSAWAESSRHVTLSIKNLHQLNHLSEKDPNWQHYANAALLSGAFPIGLAAINYDIPILADYQHRRWPIDSGTTLYPLQPELDEEEQFSMSYTGVDGGMLDNEPFELTRWALMKKPPKPNARKDTKTNPVDRAVIMVDPFPESAAFPDFDGDNSVLSILKQLLPTLKNQARCKPDEAIAALDESVYSRYLLAPIRYRSDATSSQQRGKDEKPEVHAIACGLTGGFGGFLDESFRHHDYQLGRLNCYRFLKQHFALPEAYQVVAKGYQDCAKSFRFTDTDAKNKPAEFLPIIPLVGDAAIMPSVPEWPRIPVSVVEQLADQAFTRYKTLKSRLIDSSDARITRWYLKLGLRTQDSTIRDMIFYAMLQDLLKRDQLKDWGEADQLTEDERQVIAALATTKYHVRTAEVIAQEVKLPVGEVRQILNKHSGVIAGPDISRNGQNYGSYCLRERRLPMTKRLPLVRNINRFFVGGFSHDLAKLKT</sequence>
<keyword evidence="2" id="KW-1133">Transmembrane helix</keyword>
<dbReference type="InterPro" id="IPR002641">
    <property type="entry name" value="PNPLA_dom"/>
</dbReference>
<comment type="caution">
    <text evidence="4">The sequence shown here is derived from an EMBL/GenBank/DDBJ whole genome shotgun (WGS) entry which is preliminary data.</text>
</comment>
<organism evidence="4 5">
    <name type="scientific">Alkalimonas collagenimarina</name>
    <dbReference type="NCBI Taxonomy" id="400390"/>
    <lineage>
        <taxon>Bacteria</taxon>
        <taxon>Pseudomonadati</taxon>
        <taxon>Pseudomonadota</taxon>
        <taxon>Gammaproteobacteria</taxon>
        <taxon>Alkalimonas</taxon>
    </lineage>
</organism>
<keyword evidence="2" id="KW-0472">Membrane</keyword>
<dbReference type="EMBL" id="JAUZVZ010000004">
    <property type="protein sequence ID" value="MDP4535352.1"/>
    <property type="molecule type" value="Genomic_DNA"/>
</dbReference>
<name>A0ABT9GWB2_9GAMM</name>
<dbReference type="Proteomes" id="UP001231616">
    <property type="component" value="Unassembled WGS sequence"/>
</dbReference>
<keyword evidence="5" id="KW-1185">Reference proteome</keyword>
<feature type="domain" description="PNPLA" evidence="3">
    <location>
        <begin position="10"/>
        <end position="313"/>
    </location>
</feature>
<evidence type="ECO:0000313" key="4">
    <source>
        <dbReference type="EMBL" id="MDP4535352.1"/>
    </source>
</evidence>
<evidence type="ECO:0000256" key="1">
    <source>
        <dbReference type="ARBA" id="ARBA00023098"/>
    </source>
</evidence>
<reference evidence="4 5" key="1">
    <citation type="submission" date="2023-08" db="EMBL/GenBank/DDBJ databases">
        <authorList>
            <person name="Joshi A."/>
            <person name="Thite S."/>
        </authorList>
    </citation>
    <scope>NUCLEOTIDE SEQUENCE [LARGE SCALE GENOMIC DNA]</scope>
    <source>
        <strain evidence="4 5">AC40</strain>
    </source>
</reference>
<dbReference type="RefSeq" id="WP_305892614.1">
    <property type="nucleotide sequence ID" value="NZ_JAUZVZ010000004.1"/>
</dbReference>